<dbReference type="RefSeq" id="WP_258216611.1">
    <property type="nucleotide sequence ID" value="NZ_JANQBD010000024.1"/>
</dbReference>
<organism evidence="2 3">
    <name type="scientific">Paenibacillus radicis</name>
    <name type="common">ex Xue et al. 2023</name>
    <dbReference type="NCBI Taxonomy" id="2972489"/>
    <lineage>
        <taxon>Bacteria</taxon>
        <taxon>Bacillati</taxon>
        <taxon>Bacillota</taxon>
        <taxon>Bacilli</taxon>
        <taxon>Bacillales</taxon>
        <taxon>Paenibacillaceae</taxon>
        <taxon>Paenibacillus</taxon>
    </lineage>
</organism>
<evidence type="ECO:0000313" key="2">
    <source>
        <dbReference type="EMBL" id="MCR8635064.1"/>
    </source>
</evidence>
<sequence length="214" mass="24437">MDPNKPDWTKHMTPSPFSQSHFTKELTNQIIRNVQNSRRTRRFPIATALISLTLAVLFFFGISHLNNWPQTQAASFFKKMTKAPIDRTEYYEHGKLLFAVYPEPELTAGSLAGYIFHFTAPFEELYGRTLTIHAIHIKSGLKVTVVAPFEITKPSSGYKGLERFGTNFALPLSGAWRYVVELDEKQYGDVVLTLKEPLPYIDNRLLETIVVEVK</sequence>
<dbReference type="Gene3D" id="2.60.40.3830">
    <property type="match status" value="1"/>
</dbReference>
<gene>
    <name evidence="2" type="ORF">NV381_28075</name>
</gene>
<feature type="transmembrane region" description="Helical" evidence="1">
    <location>
        <begin position="43"/>
        <end position="62"/>
    </location>
</feature>
<reference evidence="2 3" key="1">
    <citation type="submission" date="2022-08" db="EMBL/GenBank/DDBJ databases">
        <title>Paenibacillus endoradicis sp. nov., Paenibacillus radicibacter sp. nov and Paenibacillus pararadicis sp. nov., three cold-adapted plant growth-promoting bacteria isolated from root of Larix gmelinii in Great Khingan.</title>
        <authorList>
            <person name="Xue H."/>
        </authorList>
    </citation>
    <scope>NUCLEOTIDE SEQUENCE [LARGE SCALE GENOMIC DNA]</scope>
    <source>
        <strain evidence="2 3">N5-1-1-5</strain>
    </source>
</reference>
<name>A0ABT1YPG0_9BACL</name>
<evidence type="ECO:0000256" key="1">
    <source>
        <dbReference type="SAM" id="Phobius"/>
    </source>
</evidence>
<evidence type="ECO:0008006" key="4">
    <source>
        <dbReference type="Google" id="ProtNLM"/>
    </source>
</evidence>
<dbReference type="Proteomes" id="UP001300012">
    <property type="component" value="Unassembled WGS sequence"/>
</dbReference>
<protein>
    <recommendedName>
        <fullName evidence="4">DUF4871 domain-containing protein</fullName>
    </recommendedName>
</protein>
<dbReference type="EMBL" id="JANQBD010000024">
    <property type="protein sequence ID" value="MCR8635064.1"/>
    <property type="molecule type" value="Genomic_DNA"/>
</dbReference>
<keyword evidence="1" id="KW-0812">Transmembrane</keyword>
<evidence type="ECO:0000313" key="3">
    <source>
        <dbReference type="Proteomes" id="UP001300012"/>
    </source>
</evidence>
<keyword evidence="1" id="KW-0472">Membrane</keyword>
<proteinExistence type="predicted"/>
<comment type="caution">
    <text evidence="2">The sequence shown here is derived from an EMBL/GenBank/DDBJ whole genome shotgun (WGS) entry which is preliminary data.</text>
</comment>
<accession>A0ABT1YPG0</accession>
<keyword evidence="1" id="KW-1133">Transmembrane helix</keyword>
<keyword evidence="3" id="KW-1185">Reference proteome</keyword>